<dbReference type="InterPro" id="IPR013154">
    <property type="entry name" value="ADH-like_N"/>
</dbReference>
<gene>
    <name evidence="10" type="primary">Necator_chrV.g21090</name>
    <name evidence="10" type="ORF">RB195_016297</name>
</gene>
<keyword evidence="11" id="KW-1185">Reference proteome</keyword>
<evidence type="ECO:0000256" key="3">
    <source>
        <dbReference type="ARBA" id="ARBA00022723"/>
    </source>
</evidence>
<accession>A0ABR1E8H6</accession>
<dbReference type="InterPro" id="IPR020843">
    <property type="entry name" value="ER"/>
</dbReference>
<dbReference type="Proteomes" id="UP001303046">
    <property type="component" value="Unassembled WGS sequence"/>
</dbReference>
<dbReference type="PROSITE" id="PS00059">
    <property type="entry name" value="ADH_ZINC"/>
    <property type="match status" value="2"/>
</dbReference>
<dbReference type="InterPro" id="IPR045306">
    <property type="entry name" value="SDH-like"/>
</dbReference>
<keyword evidence="4 8" id="KW-0862">Zinc</keyword>
<evidence type="ECO:0000256" key="7">
    <source>
        <dbReference type="ARBA" id="ARBA00032485"/>
    </source>
</evidence>
<dbReference type="Pfam" id="PF08240">
    <property type="entry name" value="ADH_N"/>
    <property type="match status" value="2"/>
</dbReference>
<proteinExistence type="inferred from homology"/>
<dbReference type="InterPro" id="IPR013149">
    <property type="entry name" value="ADH-like_C"/>
</dbReference>
<dbReference type="InterPro" id="IPR002328">
    <property type="entry name" value="ADH_Zn_CS"/>
</dbReference>
<protein>
    <recommendedName>
        <fullName evidence="6">Sorbitol dehydrogenase</fullName>
    </recommendedName>
    <alternativeName>
        <fullName evidence="7">Polyol dehydrogenase</fullName>
    </alternativeName>
</protein>
<name>A0ABR1E8H6_NECAM</name>
<dbReference type="PANTHER" id="PTHR43161">
    <property type="entry name" value="SORBITOL DEHYDROGENASE"/>
    <property type="match status" value="1"/>
</dbReference>
<comment type="cofactor">
    <cofactor evidence="1 8">
        <name>Zn(2+)</name>
        <dbReference type="ChEBI" id="CHEBI:29105"/>
    </cofactor>
</comment>
<evidence type="ECO:0000256" key="4">
    <source>
        <dbReference type="ARBA" id="ARBA00022833"/>
    </source>
</evidence>
<comment type="similarity">
    <text evidence="2 8">Belongs to the zinc-containing alcohol dehydrogenase family.</text>
</comment>
<keyword evidence="3 8" id="KW-0479">Metal-binding</keyword>
<comment type="caution">
    <text evidence="10">The sequence shown here is derived from an EMBL/GenBank/DDBJ whole genome shotgun (WGS) entry which is preliminary data.</text>
</comment>
<dbReference type="CDD" id="cd05285">
    <property type="entry name" value="sorbitol_DH"/>
    <property type="match status" value="2"/>
</dbReference>
<evidence type="ECO:0000256" key="2">
    <source>
        <dbReference type="ARBA" id="ARBA00008072"/>
    </source>
</evidence>
<evidence type="ECO:0000256" key="5">
    <source>
        <dbReference type="ARBA" id="ARBA00023002"/>
    </source>
</evidence>
<dbReference type="Pfam" id="PF00107">
    <property type="entry name" value="ADH_zinc_N"/>
    <property type="match status" value="2"/>
</dbReference>
<dbReference type="EMBL" id="JAVFWL010000005">
    <property type="protein sequence ID" value="KAK6758989.1"/>
    <property type="molecule type" value="Genomic_DNA"/>
</dbReference>
<dbReference type="Gene3D" id="3.40.50.720">
    <property type="entry name" value="NAD(P)-binding Rossmann-like Domain"/>
    <property type="match status" value="2"/>
</dbReference>
<keyword evidence="5" id="KW-0560">Oxidoreductase</keyword>
<dbReference type="SMART" id="SM00829">
    <property type="entry name" value="PKS_ER"/>
    <property type="match status" value="1"/>
</dbReference>
<evidence type="ECO:0000313" key="11">
    <source>
        <dbReference type="Proteomes" id="UP001303046"/>
    </source>
</evidence>
<organism evidence="10 11">
    <name type="scientific">Necator americanus</name>
    <name type="common">Human hookworm</name>
    <dbReference type="NCBI Taxonomy" id="51031"/>
    <lineage>
        <taxon>Eukaryota</taxon>
        <taxon>Metazoa</taxon>
        <taxon>Ecdysozoa</taxon>
        <taxon>Nematoda</taxon>
        <taxon>Chromadorea</taxon>
        <taxon>Rhabditida</taxon>
        <taxon>Rhabditina</taxon>
        <taxon>Rhabditomorpha</taxon>
        <taxon>Strongyloidea</taxon>
        <taxon>Ancylostomatidae</taxon>
        <taxon>Bunostominae</taxon>
        <taxon>Necator</taxon>
    </lineage>
</organism>
<evidence type="ECO:0000256" key="8">
    <source>
        <dbReference type="RuleBase" id="RU361277"/>
    </source>
</evidence>
<reference evidence="10 11" key="1">
    <citation type="submission" date="2023-08" db="EMBL/GenBank/DDBJ databases">
        <title>A Necator americanus chromosomal reference genome.</title>
        <authorList>
            <person name="Ilik V."/>
            <person name="Petrzelkova K.J."/>
            <person name="Pardy F."/>
            <person name="Fuh T."/>
            <person name="Niatou-Singa F.S."/>
            <person name="Gouil Q."/>
            <person name="Baker L."/>
            <person name="Ritchie M.E."/>
            <person name="Jex A.R."/>
            <person name="Gazzola D."/>
            <person name="Li H."/>
            <person name="Toshio Fujiwara R."/>
            <person name="Zhan B."/>
            <person name="Aroian R.V."/>
            <person name="Pafco B."/>
            <person name="Schwarz E.M."/>
        </authorList>
    </citation>
    <scope>NUCLEOTIDE SEQUENCE [LARGE SCALE GENOMIC DNA]</scope>
    <source>
        <strain evidence="10 11">Aroian</strain>
        <tissue evidence="10">Whole animal</tissue>
    </source>
</reference>
<dbReference type="InterPro" id="IPR011032">
    <property type="entry name" value="GroES-like_sf"/>
</dbReference>
<dbReference type="Gene3D" id="3.90.180.10">
    <property type="entry name" value="Medium-chain alcohol dehydrogenases, catalytic domain"/>
    <property type="match status" value="2"/>
</dbReference>
<dbReference type="SUPFAM" id="SSF51735">
    <property type="entry name" value="NAD(P)-binding Rossmann-fold domains"/>
    <property type="match status" value="2"/>
</dbReference>
<evidence type="ECO:0000259" key="9">
    <source>
        <dbReference type="SMART" id="SM00829"/>
    </source>
</evidence>
<evidence type="ECO:0000256" key="1">
    <source>
        <dbReference type="ARBA" id="ARBA00001947"/>
    </source>
</evidence>
<evidence type="ECO:0000313" key="10">
    <source>
        <dbReference type="EMBL" id="KAK6758989.1"/>
    </source>
</evidence>
<dbReference type="InterPro" id="IPR036291">
    <property type="entry name" value="NAD(P)-bd_dom_sf"/>
</dbReference>
<evidence type="ECO:0000256" key="6">
    <source>
        <dbReference type="ARBA" id="ARBA00026132"/>
    </source>
</evidence>
<dbReference type="SUPFAM" id="SSF50129">
    <property type="entry name" value="GroES-like"/>
    <property type="match status" value="2"/>
</dbReference>
<feature type="domain" description="Enoyl reductase (ER)" evidence="9">
    <location>
        <begin position="394"/>
        <end position="726"/>
    </location>
</feature>
<dbReference type="PANTHER" id="PTHR43161:SF9">
    <property type="entry name" value="SORBITOL DEHYDROGENASE"/>
    <property type="match status" value="1"/>
</dbReference>
<sequence length="730" mass="78939">MSDDNLTAVLYGVNDIRLEQREIPKPGPDQLLISIHTVGVCGSDVHFYSRGAIGSFVVKEPLVLGHECSGTVVELGSEVKNFIVGDRVALEPGVPCLKCDQCKIGRYNLCPDVIFFATPPTDGSLTRFIVHSANFCFKLPENVSYEEGALLEPLTVAVFASRRAQLQMGQRVLVHGAGPIGVLCMMTAKALGVTEVVITDLSEERLELARKLGADHVLCVKGMSVNEIRSTVIQFLGCEPEVTMECTGAQSCVESAILTTRSGGVVVMVGLGPARMEIPLIDAALREVDLRGVFRYANSYPTALKLVASGRINLSGLTRAYYKLEDVVEAFERSIKGDVMKGIDSIRPVRSEFINRASIDFILSYSSPSQIQFLVGKASRKIMSEDNLSAVLYGIDDIRLEQREIPKPAENQLLISVNTVGICGSDVHYWTHGAIGSFVVKEPMVLGHETCGTVVGVGPSVKGFTAGDRVALEPGIPCRGCEHCKTGRYNLCAEMRFFATPPVHGSLARYVVHDADFCYKLPDNVTFEEGALLEPLSVAVHACRRAHLQMGQRILVQGAGPIGTLCMMTARAMGAAEVLITDLDEGRLALAKKLGAEHTLCVKGMSVEQIRGEIIKSLGVEPEVTIECTGAQSCMESSILTTRSGGVIVTIGLGAPRADLPIIDSAIREVDIRGVFRYANCYPTALNLVASGRIDLSGLTRAHYKLEETMEAFKRAQKADVIKVFISCQK</sequence>